<accession>A0A095SPN4</accession>
<dbReference type="EMBL" id="ARXV01000001">
    <property type="protein sequence ID" value="KGD66542.1"/>
    <property type="molecule type" value="Genomic_DNA"/>
</dbReference>
<organism evidence="2 3">
    <name type="scientific">Alcanivorax nanhaiticus</name>
    <dbReference type="NCBI Taxonomy" id="1177154"/>
    <lineage>
        <taxon>Bacteria</taxon>
        <taxon>Pseudomonadati</taxon>
        <taxon>Pseudomonadota</taxon>
        <taxon>Gammaproteobacteria</taxon>
        <taxon>Oceanospirillales</taxon>
        <taxon>Alcanivoracaceae</taxon>
        <taxon>Alcanivorax</taxon>
    </lineage>
</organism>
<proteinExistence type="predicted"/>
<protein>
    <submittedName>
        <fullName evidence="2">Uncharacterized protein</fullName>
    </submittedName>
</protein>
<dbReference type="PANTHER" id="PTHR42957">
    <property type="entry name" value="HELICASE MJ1565-RELATED"/>
    <property type="match status" value="1"/>
</dbReference>
<dbReference type="OrthoDB" id="9806951at2"/>
<reference evidence="2 3" key="1">
    <citation type="submission" date="2012-09" db="EMBL/GenBank/DDBJ databases">
        <title>Genome Sequence of alkane-degrading Bacterium Alcanivorax sp. 19-m-6.</title>
        <authorList>
            <person name="Lai Q."/>
            <person name="Shao Z."/>
        </authorList>
    </citation>
    <scope>NUCLEOTIDE SEQUENCE [LARGE SCALE GENOMIC DNA]</scope>
    <source>
        <strain evidence="2 3">19-m-6</strain>
    </source>
</reference>
<dbReference type="STRING" id="1177154.Y5S_00209"/>
<dbReference type="SUPFAM" id="SSF52540">
    <property type="entry name" value="P-loop containing nucleoside triphosphate hydrolases"/>
    <property type="match status" value="1"/>
</dbReference>
<evidence type="ECO:0000313" key="3">
    <source>
        <dbReference type="Proteomes" id="UP000029444"/>
    </source>
</evidence>
<dbReference type="Proteomes" id="UP000029444">
    <property type="component" value="Unassembled WGS sequence"/>
</dbReference>
<evidence type="ECO:0000256" key="1">
    <source>
        <dbReference type="SAM" id="MobiDB-lite"/>
    </source>
</evidence>
<dbReference type="AlphaFoldDB" id="A0A095SPN4"/>
<dbReference type="InterPro" id="IPR008571">
    <property type="entry name" value="HerA-like"/>
</dbReference>
<gene>
    <name evidence="2" type="ORF">Y5S_00209</name>
</gene>
<keyword evidence="3" id="KW-1185">Reference proteome</keyword>
<feature type="region of interest" description="Disordered" evidence="1">
    <location>
        <begin position="248"/>
        <end position="270"/>
    </location>
</feature>
<dbReference type="Gene3D" id="3.40.50.300">
    <property type="entry name" value="P-loop containing nucleotide triphosphate hydrolases"/>
    <property type="match status" value="2"/>
</dbReference>
<dbReference type="PATRIC" id="fig|1177154.3.peg.212"/>
<comment type="caution">
    <text evidence="2">The sequence shown here is derived from an EMBL/GenBank/DDBJ whole genome shotgun (WGS) entry which is preliminary data.</text>
</comment>
<dbReference type="InterPro" id="IPR027417">
    <property type="entry name" value="P-loop_NTPase"/>
</dbReference>
<sequence length="677" mass="76839">MISQKLNSILSVDIFDKGKDPEKFVGNLFYLDYEAANLLVSDAWKHKVKGVPQGAFLLAFYQGEPSVDEVLLLRVIGHTKLPSDNEVISSMVDYYKQGDDISGRAGAVSSSELDDFTRYEFSFSGLQCRVLGAFYKVLSGGEIREEFGADVENFYAANNYKVYKADGDVLKKIVNQRDLGLIPGNENESRIGLVRYSSTRRFQASIDDVEVFISPQDFVGKRTALFGMTRTGKSNTVKKIIESTEQISRRASQENLPDASDDSPPFNKQTGAPQYPVGQIIFDINGEYANPNLQDEGTAIYELFAEKVTRYSVLDKKDFKVLKVNFYNEIENGFELIKSYLDERGGGVDYVNNFLAVNLSPPEDYSVDRSASTRFDRLKAAYLCCLYRAGFSVPSNMKLIKFQGNSEINSAVCVPGIDPSRGISLEDACLWFEWVWENYDEDESVFDKYKKKNGREWASDDLKTLMVFLSTYKKPGKNNQVSGYKKIKTKDLLQLHTSKTDESFEKEIPSLLRRGKIVIVDLSQGSPIVQSLFSERICKAIFNNSMNRFVLNKPNNFIQFYFEEAHNLFPKKEDKDLSQIYNRLAKEGAKLHIGMGYATQEVSSISSNILKNTQNWFIAHLNNSDEIKELKKYYDFSDFMSSLIKFSSSNDKGFVRMKTYTNPFVVPIQVDKFLAGR</sequence>
<evidence type="ECO:0000313" key="2">
    <source>
        <dbReference type="EMBL" id="KGD66542.1"/>
    </source>
</evidence>
<dbReference type="PANTHER" id="PTHR42957:SF1">
    <property type="entry name" value="HELICASE MJ1565-RELATED"/>
    <property type="match status" value="1"/>
</dbReference>
<dbReference type="RefSeq" id="WP_035229521.1">
    <property type="nucleotide sequence ID" value="NZ_ARXV01000001.1"/>
</dbReference>
<dbReference type="eggNOG" id="COG0433">
    <property type="taxonomic scope" value="Bacteria"/>
</dbReference>
<name>A0A095SPN4_9GAMM</name>